<dbReference type="eggNOG" id="COG0745">
    <property type="taxonomic scope" value="Bacteria"/>
</dbReference>
<keyword evidence="10" id="KW-1185">Reference proteome</keyword>
<dbReference type="InterPro" id="IPR035965">
    <property type="entry name" value="PAS-like_dom_sf"/>
</dbReference>
<dbReference type="STRING" id="65393.PCC7424_2350"/>
<dbReference type="CDD" id="cd00130">
    <property type="entry name" value="PAS"/>
    <property type="match status" value="1"/>
</dbReference>
<dbReference type="Gene3D" id="3.30.450.40">
    <property type="match status" value="1"/>
</dbReference>
<dbReference type="OrthoDB" id="9812260at2"/>
<evidence type="ECO:0000313" key="10">
    <source>
        <dbReference type="Proteomes" id="UP000002384"/>
    </source>
</evidence>
<keyword evidence="5" id="KW-0175">Coiled coil</keyword>
<dbReference type="InterPro" id="IPR003018">
    <property type="entry name" value="GAF"/>
</dbReference>
<dbReference type="InterPro" id="IPR050595">
    <property type="entry name" value="Bact_response_regulator"/>
</dbReference>
<dbReference type="InterPro" id="IPR001610">
    <property type="entry name" value="PAC"/>
</dbReference>
<dbReference type="eggNOG" id="COG2203">
    <property type="taxonomic scope" value="Bacteria"/>
</dbReference>
<dbReference type="PANTHER" id="PTHR44591:SF23">
    <property type="entry name" value="CHEY SUBFAMILY"/>
    <property type="match status" value="1"/>
</dbReference>
<dbReference type="Pfam" id="PF13185">
    <property type="entry name" value="GAF_2"/>
    <property type="match status" value="1"/>
</dbReference>
<dbReference type="Gene3D" id="3.40.50.2300">
    <property type="match status" value="1"/>
</dbReference>
<evidence type="ECO:0000256" key="2">
    <source>
        <dbReference type="ARBA" id="ARBA00022679"/>
    </source>
</evidence>
<feature type="domain" description="PAS" evidence="7">
    <location>
        <begin position="138"/>
        <end position="208"/>
    </location>
</feature>
<dbReference type="RefSeq" id="WP_015954375.1">
    <property type="nucleotide sequence ID" value="NC_011729.1"/>
</dbReference>
<dbReference type="InterPro" id="IPR011006">
    <property type="entry name" value="CheY-like_superfamily"/>
</dbReference>
<dbReference type="SMART" id="SM00086">
    <property type="entry name" value="PAC"/>
    <property type="match status" value="1"/>
</dbReference>
<proteinExistence type="predicted"/>
<dbReference type="Gene3D" id="3.30.450.20">
    <property type="entry name" value="PAS domain"/>
    <property type="match status" value="1"/>
</dbReference>
<dbReference type="SMART" id="SM00448">
    <property type="entry name" value="REC"/>
    <property type="match status" value="1"/>
</dbReference>
<dbReference type="PROSITE" id="PS50112">
    <property type="entry name" value="PAS"/>
    <property type="match status" value="1"/>
</dbReference>
<dbReference type="Pfam" id="PF00072">
    <property type="entry name" value="Response_reg"/>
    <property type="match status" value="1"/>
</dbReference>
<evidence type="ECO:0000313" key="9">
    <source>
        <dbReference type="EMBL" id="ACK70771.1"/>
    </source>
</evidence>
<dbReference type="Proteomes" id="UP000002384">
    <property type="component" value="Chromosome"/>
</dbReference>
<feature type="domain" description="Response regulatory" evidence="6">
    <location>
        <begin position="7"/>
        <end position="125"/>
    </location>
</feature>
<dbReference type="InterPro" id="IPR000014">
    <property type="entry name" value="PAS"/>
</dbReference>
<dbReference type="PROSITE" id="PS50110">
    <property type="entry name" value="RESPONSE_REGULATORY"/>
    <property type="match status" value="1"/>
</dbReference>
<dbReference type="InterPro" id="IPR000700">
    <property type="entry name" value="PAS-assoc_C"/>
</dbReference>
<keyword evidence="1 4" id="KW-0597">Phosphoprotein</keyword>
<dbReference type="SMART" id="SM00065">
    <property type="entry name" value="GAF"/>
    <property type="match status" value="1"/>
</dbReference>
<feature type="coiled-coil region" evidence="5">
    <location>
        <begin position="255"/>
        <end position="282"/>
    </location>
</feature>
<sequence length="450" mass="51409">MNQTVTTLLIVDDNPDDRLTFKRYLNRYESVYQIIEASSASEGLELVKTFDIDGILLDFRLPDEDGLEFIQQLKQHNNPFSCPIIMLTGVGNQSVAVEAMKNGVHDYLVKSDITPDNLHKAIQNSLEKFRLRRELAQSEQRFRATFEQAAVGIAHLGLDNRLLRFNQRFQKIVGYSQHYLQDKTCIDIIHPEDRQYYQENFQQLLTYQTLTFSQEKRYLRPDNSPIWVNVTLSIVRQDSGEPDYIISVVEDINTRKQTEAALKQANEHLHALVAQLQQQNQERILLSELNTYLQTCTSVKEAYCILADLIHPLFPGFDVGVCRIDESGTEVKLVSHWGKTFVNHPRFLAQECWALRLNRVHWSNNSQGSLLCPHCHDYTPSIACCVCIPILVQGKPLGLIILSNSQPGQLSQEKQQLAQILSEQIVLALANLQLQEKLQTQSSPDPLSLL</sequence>
<organism evidence="9 10">
    <name type="scientific">Gloeothece citriformis (strain PCC 7424)</name>
    <name type="common">Cyanothece sp. (strain PCC 7424)</name>
    <dbReference type="NCBI Taxonomy" id="65393"/>
    <lineage>
        <taxon>Bacteria</taxon>
        <taxon>Bacillati</taxon>
        <taxon>Cyanobacteriota</taxon>
        <taxon>Cyanophyceae</taxon>
        <taxon>Oscillatoriophycideae</taxon>
        <taxon>Chroococcales</taxon>
        <taxon>Aphanothecaceae</taxon>
        <taxon>Gloeothece</taxon>
        <taxon>Gloeothece citriformis</taxon>
    </lineage>
</organism>
<dbReference type="eggNOG" id="COG2202">
    <property type="taxonomic scope" value="Bacteria"/>
</dbReference>
<dbReference type="CDD" id="cd00156">
    <property type="entry name" value="REC"/>
    <property type="match status" value="1"/>
</dbReference>
<evidence type="ECO:0000256" key="3">
    <source>
        <dbReference type="ARBA" id="ARBA00022777"/>
    </source>
</evidence>
<evidence type="ECO:0000259" key="7">
    <source>
        <dbReference type="PROSITE" id="PS50112"/>
    </source>
</evidence>
<gene>
    <name evidence="9" type="ordered locus">PCC7424_2350</name>
</gene>
<feature type="domain" description="PAC" evidence="8">
    <location>
        <begin position="212"/>
        <end position="264"/>
    </location>
</feature>
<dbReference type="Pfam" id="PF08447">
    <property type="entry name" value="PAS_3"/>
    <property type="match status" value="1"/>
</dbReference>
<evidence type="ECO:0000259" key="8">
    <source>
        <dbReference type="PROSITE" id="PS50113"/>
    </source>
</evidence>
<dbReference type="KEGG" id="cyc:PCC7424_2350"/>
<dbReference type="NCBIfam" id="TIGR00229">
    <property type="entry name" value="sensory_box"/>
    <property type="match status" value="1"/>
</dbReference>
<feature type="modified residue" description="4-aspartylphosphate" evidence="4">
    <location>
        <position position="58"/>
    </location>
</feature>
<dbReference type="AlphaFoldDB" id="B7KIT5"/>
<dbReference type="HOGENOM" id="CLU_000445_11_24_3"/>
<evidence type="ECO:0000259" key="6">
    <source>
        <dbReference type="PROSITE" id="PS50110"/>
    </source>
</evidence>
<dbReference type="PANTHER" id="PTHR44591">
    <property type="entry name" value="STRESS RESPONSE REGULATOR PROTEIN 1"/>
    <property type="match status" value="1"/>
</dbReference>
<evidence type="ECO:0000256" key="4">
    <source>
        <dbReference type="PROSITE-ProRule" id="PRU00169"/>
    </source>
</evidence>
<dbReference type="InterPro" id="IPR013655">
    <property type="entry name" value="PAS_fold_3"/>
</dbReference>
<keyword evidence="3" id="KW-0418">Kinase</keyword>
<dbReference type="GO" id="GO:0000160">
    <property type="term" value="P:phosphorelay signal transduction system"/>
    <property type="evidence" value="ECO:0007669"/>
    <property type="project" value="InterPro"/>
</dbReference>
<dbReference type="InterPro" id="IPR001789">
    <property type="entry name" value="Sig_transdc_resp-reg_receiver"/>
</dbReference>
<evidence type="ECO:0000256" key="5">
    <source>
        <dbReference type="SAM" id="Coils"/>
    </source>
</evidence>
<name>B7KIT5_GLOC7</name>
<dbReference type="InterPro" id="IPR029016">
    <property type="entry name" value="GAF-like_dom_sf"/>
</dbReference>
<dbReference type="SUPFAM" id="SSF55781">
    <property type="entry name" value="GAF domain-like"/>
    <property type="match status" value="1"/>
</dbReference>
<accession>B7KIT5</accession>
<dbReference type="SUPFAM" id="SSF52172">
    <property type="entry name" value="CheY-like"/>
    <property type="match status" value="1"/>
</dbReference>
<dbReference type="SUPFAM" id="SSF55785">
    <property type="entry name" value="PYP-like sensor domain (PAS domain)"/>
    <property type="match status" value="1"/>
</dbReference>
<reference evidence="10" key="1">
    <citation type="journal article" date="2011" name="MBio">
        <title>Novel metabolic attributes of the genus Cyanothece, comprising a group of unicellular nitrogen-fixing Cyanobacteria.</title>
        <authorList>
            <person name="Bandyopadhyay A."/>
            <person name="Elvitigala T."/>
            <person name="Welsh E."/>
            <person name="Stockel J."/>
            <person name="Liberton M."/>
            <person name="Min H."/>
            <person name="Sherman L.A."/>
            <person name="Pakrasi H.B."/>
        </authorList>
    </citation>
    <scope>NUCLEOTIDE SEQUENCE [LARGE SCALE GENOMIC DNA]</scope>
    <source>
        <strain evidence="10">PCC 7424</strain>
    </source>
</reference>
<dbReference type="SMART" id="SM00091">
    <property type="entry name" value="PAS"/>
    <property type="match status" value="1"/>
</dbReference>
<dbReference type="PROSITE" id="PS50113">
    <property type="entry name" value="PAC"/>
    <property type="match status" value="1"/>
</dbReference>
<evidence type="ECO:0000256" key="1">
    <source>
        <dbReference type="ARBA" id="ARBA00022553"/>
    </source>
</evidence>
<dbReference type="EMBL" id="CP001291">
    <property type="protein sequence ID" value="ACK70771.1"/>
    <property type="molecule type" value="Genomic_DNA"/>
</dbReference>
<protein>
    <submittedName>
        <fullName evidence="9">Putative PAS/PAC sensor protein</fullName>
    </submittedName>
</protein>
<keyword evidence="2" id="KW-0808">Transferase</keyword>
<dbReference type="GO" id="GO:0016301">
    <property type="term" value="F:kinase activity"/>
    <property type="evidence" value="ECO:0007669"/>
    <property type="project" value="UniProtKB-KW"/>
</dbReference>